<feature type="transmembrane region" description="Helical" evidence="2">
    <location>
        <begin position="196"/>
        <end position="219"/>
    </location>
</feature>
<keyword evidence="2" id="KW-0812">Transmembrane</keyword>
<dbReference type="Proteomes" id="UP000664534">
    <property type="component" value="Unassembled WGS sequence"/>
</dbReference>
<evidence type="ECO:0000256" key="2">
    <source>
        <dbReference type="SAM" id="Phobius"/>
    </source>
</evidence>
<gene>
    <name evidence="3" type="ORF">IMSHALPRED_004918</name>
</gene>
<dbReference type="EMBL" id="CAJPDT010000025">
    <property type="protein sequence ID" value="CAF9920481.1"/>
    <property type="molecule type" value="Genomic_DNA"/>
</dbReference>
<feature type="transmembrane region" description="Helical" evidence="2">
    <location>
        <begin position="225"/>
        <end position="247"/>
    </location>
</feature>
<organism evidence="3 4">
    <name type="scientific">Imshaugia aleurites</name>
    <dbReference type="NCBI Taxonomy" id="172621"/>
    <lineage>
        <taxon>Eukaryota</taxon>
        <taxon>Fungi</taxon>
        <taxon>Dikarya</taxon>
        <taxon>Ascomycota</taxon>
        <taxon>Pezizomycotina</taxon>
        <taxon>Lecanoromycetes</taxon>
        <taxon>OSLEUM clade</taxon>
        <taxon>Lecanoromycetidae</taxon>
        <taxon>Lecanorales</taxon>
        <taxon>Lecanorineae</taxon>
        <taxon>Parmeliaceae</taxon>
        <taxon>Imshaugia</taxon>
    </lineage>
</organism>
<dbReference type="OrthoDB" id="5417811at2759"/>
<feature type="region of interest" description="Disordered" evidence="1">
    <location>
        <begin position="70"/>
        <end position="91"/>
    </location>
</feature>
<proteinExistence type="predicted"/>
<name>A0A8H3FGI5_9LECA</name>
<accession>A0A8H3FGI5</accession>
<evidence type="ECO:0000256" key="1">
    <source>
        <dbReference type="SAM" id="MobiDB-lite"/>
    </source>
</evidence>
<keyword evidence="4" id="KW-1185">Reference proteome</keyword>
<dbReference type="AlphaFoldDB" id="A0A8H3FGI5"/>
<sequence length="416" mass="46992">MRIKVVTSINVRSSPFASPRVVVQDAFPEPHGDAILGEKFSTFRSFAPGQHPRMDRFIASQRIPRGSRLSGWLHGSSVRNNDRRRPANHTRTTSYTSTYCFAAAEQERHAPSIRSYPSTRGLIDPVHSPTYGPRQLTYGSDPRHDAYLKRLRAEMGTLPREHCSKRRHRQRSKREPAKKERLCFPQIKDSKMRQKIIGCVFFGTLLTIVLTTYLALAISDCFRTAAFHGVFIFFILVLTIFFCHYLIRLCTLAFEPRMRFARKCQSPLNADEEAGYAQPRQPIPVVLARDEQLGLHDDNDGVEEAEEAEAVALPPPPPAYGLWRSSVRADPNLIHWQAIGHNDDVQQETREMVFAGTGHRPPSYTSHDQPERVFDDRVEGVLEPEPVAAPLPLAAERRAAGTVFSRGGTIRMARSS</sequence>
<keyword evidence="2" id="KW-1133">Transmembrane helix</keyword>
<evidence type="ECO:0000313" key="4">
    <source>
        <dbReference type="Proteomes" id="UP000664534"/>
    </source>
</evidence>
<evidence type="ECO:0000313" key="3">
    <source>
        <dbReference type="EMBL" id="CAF9920481.1"/>
    </source>
</evidence>
<keyword evidence="2" id="KW-0472">Membrane</keyword>
<reference evidence="3" key="1">
    <citation type="submission" date="2021-03" db="EMBL/GenBank/DDBJ databases">
        <authorList>
            <person name="Tagirdzhanova G."/>
        </authorList>
    </citation>
    <scope>NUCLEOTIDE SEQUENCE</scope>
</reference>
<comment type="caution">
    <text evidence="3">The sequence shown here is derived from an EMBL/GenBank/DDBJ whole genome shotgun (WGS) entry which is preliminary data.</text>
</comment>
<protein>
    <submittedName>
        <fullName evidence="3">Uncharacterized protein</fullName>
    </submittedName>
</protein>